<reference evidence="2" key="1">
    <citation type="journal article" date="2020" name="Stud. Mycol.">
        <title>101 Dothideomycetes genomes: a test case for predicting lifestyles and emergence of pathogens.</title>
        <authorList>
            <person name="Haridas S."/>
            <person name="Albert R."/>
            <person name="Binder M."/>
            <person name="Bloem J."/>
            <person name="Labutti K."/>
            <person name="Salamov A."/>
            <person name="Andreopoulos B."/>
            <person name="Baker S."/>
            <person name="Barry K."/>
            <person name="Bills G."/>
            <person name="Bluhm B."/>
            <person name="Cannon C."/>
            <person name="Castanera R."/>
            <person name="Culley D."/>
            <person name="Daum C."/>
            <person name="Ezra D."/>
            <person name="Gonzalez J."/>
            <person name="Henrissat B."/>
            <person name="Kuo A."/>
            <person name="Liang C."/>
            <person name="Lipzen A."/>
            <person name="Lutzoni F."/>
            <person name="Magnuson J."/>
            <person name="Mondo S."/>
            <person name="Nolan M."/>
            <person name="Ohm R."/>
            <person name="Pangilinan J."/>
            <person name="Park H.-J."/>
            <person name="Ramirez L."/>
            <person name="Alfaro M."/>
            <person name="Sun H."/>
            <person name="Tritt A."/>
            <person name="Yoshinaga Y."/>
            <person name="Zwiers L.-H."/>
            <person name="Turgeon B."/>
            <person name="Goodwin S."/>
            <person name="Spatafora J."/>
            <person name="Crous P."/>
            <person name="Grigoriev I."/>
        </authorList>
    </citation>
    <scope>NUCLEOTIDE SEQUENCE</scope>
    <source>
        <strain evidence="2">CBS 122681</strain>
    </source>
</reference>
<proteinExistence type="predicted"/>
<dbReference type="NCBIfam" id="NF040521">
    <property type="entry name" value="C45_proenzyme"/>
    <property type="match status" value="1"/>
</dbReference>
<dbReference type="OrthoDB" id="189997at2759"/>
<sequence>MLIVDCFGTPYEIGETHGRAARAHIHRCISFYTKVFMENSKRSWPEVKKLAEGFEQRIESSYPHYHEEIRGIAEGSGCGILDIVALNVRTEIAFGLFSDGCTSLSWHGKTRAILGQNWDWRPEQKENLLILRIKRDGDVPSIAMVTEAGIIGKIGLNSRGVGVCLNAILTKGCDQDRLPVHLGLRLALECQSAAEAADRLEAVGMASSAHFLIADEKQAIGFEFTATTFERLPMDANGCVVHANHLLGVHPGIDKKDWLEDSPWRMNTMNEQVADLAQKADEPSLEEFTKPFCNEEKGPSAICRTCSKEGDSETLFNIVLDLNNQEGTVRLGKPVAVEEIVHLTCL</sequence>
<dbReference type="InterPro" id="IPR047801">
    <property type="entry name" value="Peptidase_C45"/>
</dbReference>
<dbReference type="PANTHER" id="PTHR34180">
    <property type="entry name" value="PEPTIDASE C45"/>
    <property type="match status" value="1"/>
</dbReference>
<dbReference type="Gene3D" id="1.10.10.2120">
    <property type="match status" value="1"/>
</dbReference>
<dbReference type="Gene3D" id="3.60.60.10">
    <property type="entry name" value="Penicillin V Acylase, Chain A"/>
    <property type="match status" value="1"/>
</dbReference>
<protein>
    <submittedName>
        <fullName evidence="2">Peptidase C45 acyl-coenzyme A:6-aminopenicillanic acid acyl-transferas-like protein</fullName>
    </submittedName>
</protein>
<feature type="domain" description="Peptidase C45 hydrolase" evidence="1">
    <location>
        <begin position="106"/>
        <end position="334"/>
    </location>
</feature>
<dbReference type="PANTHER" id="PTHR34180:SF1">
    <property type="entry name" value="BETA-ALANYL-DOPAMINE_CARCININE HYDROLASE"/>
    <property type="match status" value="1"/>
</dbReference>
<dbReference type="InterPro" id="IPR005079">
    <property type="entry name" value="Peptidase_C45_hydrolase"/>
</dbReference>
<dbReference type="AlphaFoldDB" id="A0A6A6T181"/>
<name>A0A6A6T181_9PLEO</name>
<dbReference type="Pfam" id="PF03417">
    <property type="entry name" value="AAT"/>
    <property type="match status" value="1"/>
</dbReference>
<evidence type="ECO:0000259" key="1">
    <source>
        <dbReference type="Pfam" id="PF03417"/>
    </source>
</evidence>
<dbReference type="EMBL" id="MU004391">
    <property type="protein sequence ID" value="KAF2652921.1"/>
    <property type="molecule type" value="Genomic_DNA"/>
</dbReference>
<dbReference type="InterPro" id="IPR047794">
    <property type="entry name" value="C45_proenzyme-like"/>
</dbReference>
<accession>A0A6A6T181</accession>
<evidence type="ECO:0000313" key="3">
    <source>
        <dbReference type="Proteomes" id="UP000799324"/>
    </source>
</evidence>
<keyword evidence="3" id="KW-1185">Reference proteome</keyword>
<gene>
    <name evidence="2" type="ORF">K491DRAFT_603937</name>
</gene>
<organism evidence="2 3">
    <name type="scientific">Lophiostoma macrostomum CBS 122681</name>
    <dbReference type="NCBI Taxonomy" id="1314788"/>
    <lineage>
        <taxon>Eukaryota</taxon>
        <taxon>Fungi</taxon>
        <taxon>Dikarya</taxon>
        <taxon>Ascomycota</taxon>
        <taxon>Pezizomycotina</taxon>
        <taxon>Dothideomycetes</taxon>
        <taxon>Pleosporomycetidae</taxon>
        <taxon>Pleosporales</taxon>
        <taxon>Lophiostomataceae</taxon>
        <taxon>Lophiostoma</taxon>
    </lineage>
</organism>
<evidence type="ECO:0000313" key="2">
    <source>
        <dbReference type="EMBL" id="KAF2652921.1"/>
    </source>
</evidence>
<dbReference type="Proteomes" id="UP000799324">
    <property type="component" value="Unassembled WGS sequence"/>
</dbReference>